<dbReference type="GO" id="GO:0046872">
    <property type="term" value="F:metal ion binding"/>
    <property type="evidence" value="ECO:0007669"/>
    <property type="project" value="UniProtKB-KW"/>
</dbReference>
<keyword evidence="5" id="KW-0408">Iron</keyword>
<dbReference type="GO" id="GO:0003824">
    <property type="term" value="F:catalytic activity"/>
    <property type="evidence" value="ECO:0007669"/>
    <property type="project" value="InterPro"/>
</dbReference>
<evidence type="ECO:0000256" key="1">
    <source>
        <dbReference type="ARBA" id="ARBA00001966"/>
    </source>
</evidence>
<feature type="domain" description="Radical SAM core" evidence="7">
    <location>
        <begin position="1"/>
        <end position="234"/>
    </location>
</feature>
<feature type="non-terminal residue" evidence="8">
    <location>
        <position position="1"/>
    </location>
</feature>
<name>K2F6G9_9BACT</name>
<proteinExistence type="predicted"/>
<dbReference type="PROSITE" id="PS51918">
    <property type="entry name" value="RADICAL_SAM"/>
    <property type="match status" value="1"/>
</dbReference>
<sequence length="247" mass="28407">RNTLCVSSQAGCPMACSFCATWKLWFQRNLEFYEIVDQIMAASLILNKEQKNLRNIVYMGMWEPFLNYENVKISINIACKQEKFDFSNRRVTISTCWIVPGIKKFGDDFPQTSLAISLHAPSDELRRSIMPVNINYPLNLLMPALDEYVAKTNKKVFYEYIMIAWVNDSLENAKSLAELLRWKLAHVNFIPYNVWEGSADSEMKPTSKNRIVEFQNILNDVGVASTIRHTMWDDIDAACGQLALKNS</sequence>
<dbReference type="GO" id="GO:0030488">
    <property type="term" value="P:tRNA methylation"/>
    <property type="evidence" value="ECO:0007669"/>
    <property type="project" value="TreeGrafter"/>
</dbReference>
<dbReference type="GO" id="GO:0070475">
    <property type="term" value="P:rRNA base methylation"/>
    <property type="evidence" value="ECO:0007669"/>
    <property type="project" value="TreeGrafter"/>
</dbReference>
<dbReference type="PANTHER" id="PTHR30544:SF5">
    <property type="entry name" value="RADICAL SAM CORE DOMAIN-CONTAINING PROTEIN"/>
    <property type="match status" value="1"/>
</dbReference>
<evidence type="ECO:0000256" key="6">
    <source>
        <dbReference type="ARBA" id="ARBA00023014"/>
    </source>
</evidence>
<dbReference type="InterPro" id="IPR013785">
    <property type="entry name" value="Aldolase_TIM"/>
</dbReference>
<evidence type="ECO:0000256" key="4">
    <source>
        <dbReference type="ARBA" id="ARBA00022723"/>
    </source>
</evidence>
<dbReference type="SUPFAM" id="SSF102114">
    <property type="entry name" value="Radical SAM enzymes"/>
    <property type="match status" value="1"/>
</dbReference>
<reference evidence="8" key="1">
    <citation type="journal article" date="2012" name="Science">
        <title>Fermentation, hydrogen, and sulfur metabolism in multiple uncultivated bacterial phyla.</title>
        <authorList>
            <person name="Wrighton K.C."/>
            <person name="Thomas B.C."/>
            <person name="Sharon I."/>
            <person name="Miller C.S."/>
            <person name="Castelle C.J."/>
            <person name="VerBerkmoes N.C."/>
            <person name="Wilkins M.J."/>
            <person name="Hettich R.L."/>
            <person name="Lipton M.S."/>
            <person name="Williams K.H."/>
            <person name="Long P.E."/>
            <person name="Banfield J.F."/>
        </authorList>
    </citation>
    <scope>NUCLEOTIDE SEQUENCE [LARGE SCALE GENOMIC DNA]</scope>
</reference>
<dbReference type="PANTHER" id="PTHR30544">
    <property type="entry name" value="23S RRNA METHYLTRANSFERASE"/>
    <property type="match status" value="1"/>
</dbReference>
<evidence type="ECO:0000256" key="3">
    <source>
        <dbReference type="ARBA" id="ARBA00022691"/>
    </source>
</evidence>
<evidence type="ECO:0000256" key="2">
    <source>
        <dbReference type="ARBA" id="ARBA00022485"/>
    </source>
</evidence>
<dbReference type="InterPro" id="IPR040072">
    <property type="entry name" value="Methyltransferase_A"/>
</dbReference>
<dbReference type="EMBL" id="AMFJ01000721">
    <property type="protein sequence ID" value="EKE26656.1"/>
    <property type="molecule type" value="Genomic_DNA"/>
</dbReference>
<comment type="cofactor">
    <cofactor evidence="1">
        <name>[4Fe-4S] cluster</name>
        <dbReference type="ChEBI" id="CHEBI:49883"/>
    </cofactor>
</comment>
<accession>K2F6G9</accession>
<keyword evidence="6" id="KW-0411">Iron-sulfur</keyword>
<dbReference type="GO" id="GO:0051539">
    <property type="term" value="F:4 iron, 4 sulfur cluster binding"/>
    <property type="evidence" value="ECO:0007669"/>
    <property type="project" value="UniProtKB-KW"/>
</dbReference>
<dbReference type="SFLD" id="SFLDS00029">
    <property type="entry name" value="Radical_SAM"/>
    <property type="match status" value="1"/>
</dbReference>
<organism evidence="8">
    <name type="scientific">uncultured bacterium</name>
    <name type="common">gcode 4</name>
    <dbReference type="NCBI Taxonomy" id="1234023"/>
    <lineage>
        <taxon>Bacteria</taxon>
        <taxon>environmental samples</taxon>
    </lineage>
</organism>
<evidence type="ECO:0000259" key="7">
    <source>
        <dbReference type="PROSITE" id="PS51918"/>
    </source>
</evidence>
<keyword evidence="2" id="KW-0004">4Fe-4S</keyword>
<comment type="caution">
    <text evidence="8">The sequence shown here is derived from an EMBL/GenBank/DDBJ whole genome shotgun (WGS) entry which is preliminary data.</text>
</comment>
<keyword evidence="3" id="KW-0949">S-adenosyl-L-methionine</keyword>
<dbReference type="InterPro" id="IPR007197">
    <property type="entry name" value="rSAM"/>
</dbReference>
<dbReference type="SFLD" id="SFLDG01062">
    <property type="entry name" value="methyltransferase_(Class_A)"/>
    <property type="match status" value="1"/>
</dbReference>
<dbReference type="Gene3D" id="3.20.20.70">
    <property type="entry name" value="Aldolase class I"/>
    <property type="match status" value="1"/>
</dbReference>
<dbReference type="Pfam" id="PF04055">
    <property type="entry name" value="Radical_SAM"/>
    <property type="match status" value="1"/>
</dbReference>
<evidence type="ECO:0000313" key="8">
    <source>
        <dbReference type="EMBL" id="EKE26656.1"/>
    </source>
</evidence>
<protein>
    <recommendedName>
        <fullName evidence="7">Radical SAM core domain-containing protein</fullName>
    </recommendedName>
</protein>
<keyword evidence="4" id="KW-0479">Metal-binding</keyword>
<dbReference type="AlphaFoldDB" id="K2F6G9"/>
<gene>
    <name evidence="8" type="ORF">ACD_4C00205G0001</name>
</gene>
<evidence type="ECO:0000256" key="5">
    <source>
        <dbReference type="ARBA" id="ARBA00023004"/>
    </source>
</evidence>
<dbReference type="InterPro" id="IPR058240">
    <property type="entry name" value="rSAM_sf"/>
</dbReference>